<dbReference type="Proteomes" id="UP000011560">
    <property type="component" value="Unassembled WGS sequence"/>
</dbReference>
<name>M0BV65_9EURY</name>
<reference evidence="1 2" key="1">
    <citation type="journal article" date="2014" name="PLoS Genet.">
        <title>Phylogenetically driven sequencing of extremely halophilic archaea reveals strategies for static and dynamic osmo-response.</title>
        <authorList>
            <person name="Becker E.A."/>
            <person name="Seitzer P.M."/>
            <person name="Tritt A."/>
            <person name="Larsen D."/>
            <person name="Krusor M."/>
            <person name="Yao A.I."/>
            <person name="Wu D."/>
            <person name="Madern D."/>
            <person name="Eisen J.A."/>
            <person name="Darling A.E."/>
            <person name="Facciotti M.T."/>
        </authorList>
    </citation>
    <scope>NUCLEOTIDE SEQUENCE [LARGE SCALE GENOMIC DNA]</scope>
    <source>
        <strain evidence="1 2">JCM 14624</strain>
    </source>
</reference>
<proteinExistence type="predicted"/>
<dbReference type="AlphaFoldDB" id="M0BV65"/>
<organism evidence="1 2">
    <name type="scientific">Halovivax asiaticus JCM 14624</name>
    <dbReference type="NCBI Taxonomy" id="1227490"/>
    <lineage>
        <taxon>Archaea</taxon>
        <taxon>Methanobacteriati</taxon>
        <taxon>Methanobacteriota</taxon>
        <taxon>Stenosarchaea group</taxon>
        <taxon>Halobacteria</taxon>
        <taxon>Halobacteriales</taxon>
        <taxon>Natrialbaceae</taxon>
        <taxon>Halovivax</taxon>
    </lineage>
</organism>
<sequence>MLFMSRSVGALGFLFLVAGQFWLVLGGAIVLMYTALRAITLARVDIPATGADSAGRSDLSDRP</sequence>
<dbReference type="EMBL" id="AOIQ01000002">
    <property type="protein sequence ID" value="ELZ14303.1"/>
    <property type="molecule type" value="Genomic_DNA"/>
</dbReference>
<gene>
    <name evidence="1" type="ORF">C479_00305</name>
</gene>
<accession>M0BV65</accession>
<protein>
    <submittedName>
        <fullName evidence="1">Uncharacterized protein</fullName>
    </submittedName>
</protein>
<evidence type="ECO:0000313" key="1">
    <source>
        <dbReference type="EMBL" id="ELZ14303.1"/>
    </source>
</evidence>
<evidence type="ECO:0000313" key="2">
    <source>
        <dbReference type="Proteomes" id="UP000011560"/>
    </source>
</evidence>
<keyword evidence="2" id="KW-1185">Reference proteome</keyword>
<comment type="caution">
    <text evidence="1">The sequence shown here is derived from an EMBL/GenBank/DDBJ whole genome shotgun (WGS) entry which is preliminary data.</text>
</comment>